<dbReference type="FunFam" id="3.90.45.10:FF:000003">
    <property type="entry name" value="Peptide deformylase"/>
    <property type="match status" value="1"/>
</dbReference>
<evidence type="ECO:0000256" key="2">
    <source>
        <dbReference type="ARBA" id="ARBA00022723"/>
    </source>
</evidence>
<keyword evidence="4 7" id="KW-0648">Protein biosynthesis</keyword>
<sequence>MLKLSKSIVLVTSRGFARRKIIEETIYRELWRNLRNRYWKAEFKIPPYDHTCQVGDPVLRVMLAVSRCRASKGKDIQNLVKTMVKVMRKTGGVGLAAPQIGVGKQVIIAEFTKKHAKVWTEEKFAAREALLFPLKVFINPELKVLDSRQITLPEGCLSIKGFYANVPRAYKVEISGYNEHAEHVTWTAHGYSARILQHEVDHLRGNLFIDIMDTKTFGDELWPRWNLR</sequence>
<evidence type="ECO:0000256" key="4">
    <source>
        <dbReference type="ARBA" id="ARBA00022917"/>
    </source>
</evidence>
<keyword evidence="3 7" id="KW-0378">Hydrolase</keyword>
<dbReference type="Proteomes" id="UP000230750">
    <property type="component" value="Unassembled WGS sequence"/>
</dbReference>
<dbReference type="PANTHER" id="PTHR10458">
    <property type="entry name" value="PEPTIDE DEFORMYLASE"/>
    <property type="match status" value="1"/>
</dbReference>
<dbReference type="HAMAP" id="MF_00163">
    <property type="entry name" value="Pep_deformylase"/>
    <property type="match status" value="1"/>
</dbReference>
<keyword evidence="2 7" id="KW-0479">Metal-binding</keyword>
<dbReference type="SUPFAM" id="SSF56420">
    <property type="entry name" value="Peptide deformylase"/>
    <property type="match status" value="1"/>
</dbReference>
<evidence type="ECO:0000256" key="6">
    <source>
        <dbReference type="ARBA" id="ARBA00048875"/>
    </source>
</evidence>
<evidence type="ECO:0000256" key="5">
    <source>
        <dbReference type="ARBA" id="ARBA00037114"/>
    </source>
</evidence>
<dbReference type="GO" id="GO:0046872">
    <property type="term" value="F:metal ion binding"/>
    <property type="evidence" value="ECO:0007669"/>
    <property type="project" value="UniProtKB-KW"/>
</dbReference>
<name>A0A2G8KPW3_STIJA</name>
<dbReference type="Gene3D" id="3.90.45.10">
    <property type="entry name" value="Peptide deformylase"/>
    <property type="match status" value="1"/>
</dbReference>
<comment type="caution">
    <text evidence="8">The sequence shown here is derived from an EMBL/GenBank/DDBJ whole genome shotgun (WGS) entry which is preliminary data.</text>
</comment>
<dbReference type="Pfam" id="PF01327">
    <property type="entry name" value="Pep_deformylase"/>
    <property type="match status" value="1"/>
</dbReference>
<dbReference type="PRINTS" id="PR01576">
    <property type="entry name" value="PDEFORMYLASE"/>
</dbReference>
<organism evidence="8 9">
    <name type="scientific">Stichopus japonicus</name>
    <name type="common">Sea cucumber</name>
    <dbReference type="NCBI Taxonomy" id="307972"/>
    <lineage>
        <taxon>Eukaryota</taxon>
        <taxon>Metazoa</taxon>
        <taxon>Echinodermata</taxon>
        <taxon>Eleutherozoa</taxon>
        <taxon>Echinozoa</taxon>
        <taxon>Holothuroidea</taxon>
        <taxon>Aspidochirotacea</taxon>
        <taxon>Aspidochirotida</taxon>
        <taxon>Stichopodidae</taxon>
        <taxon>Apostichopus</taxon>
    </lineage>
</organism>
<dbReference type="InterPro" id="IPR036821">
    <property type="entry name" value="Peptide_deformylase_sf"/>
</dbReference>
<reference evidence="8 9" key="1">
    <citation type="journal article" date="2017" name="PLoS Biol.">
        <title>The sea cucumber genome provides insights into morphological evolution and visceral regeneration.</title>
        <authorList>
            <person name="Zhang X."/>
            <person name="Sun L."/>
            <person name="Yuan J."/>
            <person name="Sun Y."/>
            <person name="Gao Y."/>
            <person name="Zhang L."/>
            <person name="Li S."/>
            <person name="Dai H."/>
            <person name="Hamel J.F."/>
            <person name="Liu C."/>
            <person name="Yu Y."/>
            <person name="Liu S."/>
            <person name="Lin W."/>
            <person name="Guo K."/>
            <person name="Jin S."/>
            <person name="Xu P."/>
            <person name="Storey K.B."/>
            <person name="Huan P."/>
            <person name="Zhang T."/>
            <person name="Zhou Y."/>
            <person name="Zhang J."/>
            <person name="Lin C."/>
            <person name="Li X."/>
            <person name="Xing L."/>
            <person name="Huo D."/>
            <person name="Sun M."/>
            <person name="Wang L."/>
            <person name="Mercier A."/>
            <person name="Li F."/>
            <person name="Yang H."/>
            <person name="Xiang J."/>
        </authorList>
    </citation>
    <scope>NUCLEOTIDE SEQUENCE [LARGE SCALE GENOMIC DNA]</scope>
    <source>
        <strain evidence="8">Shaxun</strain>
        <tissue evidence="8">Muscle</tissue>
    </source>
</reference>
<keyword evidence="9" id="KW-1185">Reference proteome</keyword>
<dbReference type="NCBIfam" id="TIGR00079">
    <property type="entry name" value="pept_deformyl"/>
    <property type="match status" value="1"/>
</dbReference>
<dbReference type="GO" id="GO:0005739">
    <property type="term" value="C:mitochondrion"/>
    <property type="evidence" value="ECO:0007669"/>
    <property type="project" value="TreeGrafter"/>
</dbReference>
<dbReference type="InterPro" id="IPR023635">
    <property type="entry name" value="Peptide_deformylase"/>
</dbReference>
<evidence type="ECO:0000256" key="1">
    <source>
        <dbReference type="ARBA" id="ARBA00010759"/>
    </source>
</evidence>
<evidence type="ECO:0000313" key="8">
    <source>
        <dbReference type="EMBL" id="PIK50052.1"/>
    </source>
</evidence>
<dbReference type="GO" id="GO:0006412">
    <property type="term" value="P:translation"/>
    <property type="evidence" value="ECO:0007669"/>
    <property type="project" value="UniProtKB-KW"/>
</dbReference>
<protein>
    <recommendedName>
        <fullName evidence="7">Peptide deformylase</fullName>
        <ecNumber evidence="7">3.5.1.88</ecNumber>
    </recommendedName>
</protein>
<evidence type="ECO:0000313" key="9">
    <source>
        <dbReference type="Proteomes" id="UP000230750"/>
    </source>
</evidence>
<comment type="catalytic activity">
    <reaction evidence="6 7">
        <text>N-terminal N-formyl-L-methionyl-[peptide] + H2O = N-terminal L-methionyl-[peptide] + formate</text>
        <dbReference type="Rhea" id="RHEA:24420"/>
        <dbReference type="Rhea" id="RHEA-COMP:10639"/>
        <dbReference type="Rhea" id="RHEA-COMP:10640"/>
        <dbReference type="ChEBI" id="CHEBI:15377"/>
        <dbReference type="ChEBI" id="CHEBI:15740"/>
        <dbReference type="ChEBI" id="CHEBI:49298"/>
        <dbReference type="ChEBI" id="CHEBI:64731"/>
        <dbReference type="EC" id="3.5.1.88"/>
    </reaction>
</comment>
<comment type="function">
    <text evidence="5 7">Removes the formyl group from the N-terminal Met of newly synthesized proteins.</text>
</comment>
<proteinExistence type="inferred from homology"/>
<dbReference type="OrthoDB" id="276063at2759"/>
<dbReference type="GO" id="GO:0042586">
    <property type="term" value="F:peptide deformylase activity"/>
    <property type="evidence" value="ECO:0007669"/>
    <property type="project" value="UniProtKB-EC"/>
</dbReference>
<dbReference type="STRING" id="307972.A0A2G8KPW3"/>
<dbReference type="NCBIfam" id="NF001159">
    <property type="entry name" value="PRK00150.1-3"/>
    <property type="match status" value="1"/>
</dbReference>
<gene>
    <name evidence="8" type="ORF">BSL78_13061</name>
</gene>
<dbReference type="PANTHER" id="PTHR10458:SF2">
    <property type="entry name" value="PEPTIDE DEFORMYLASE, MITOCHONDRIAL"/>
    <property type="match status" value="1"/>
</dbReference>
<dbReference type="CDD" id="cd00487">
    <property type="entry name" value="Pep_deformylase"/>
    <property type="match status" value="1"/>
</dbReference>
<dbReference type="EMBL" id="MRZV01000435">
    <property type="protein sequence ID" value="PIK50052.1"/>
    <property type="molecule type" value="Genomic_DNA"/>
</dbReference>
<evidence type="ECO:0000256" key="3">
    <source>
        <dbReference type="ARBA" id="ARBA00022801"/>
    </source>
</evidence>
<accession>A0A2G8KPW3</accession>
<evidence type="ECO:0000256" key="7">
    <source>
        <dbReference type="RuleBase" id="RU362111"/>
    </source>
</evidence>
<dbReference type="EC" id="3.5.1.88" evidence="7"/>
<comment type="similarity">
    <text evidence="1 7">Belongs to the polypeptide deformylase family.</text>
</comment>
<dbReference type="AlphaFoldDB" id="A0A2G8KPW3"/>